<dbReference type="Proteomes" id="UP001430614">
    <property type="component" value="Unassembled WGS sequence"/>
</dbReference>
<evidence type="ECO:0000313" key="2">
    <source>
        <dbReference type="EMBL" id="MCC8405257.1"/>
    </source>
</evidence>
<name>A0ABS8KKK2_9BURK</name>
<protein>
    <submittedName>
        <fullName evidence="2">DUF1016 N-terminal domain-containing protein</fullName>
    </submittedName>
</protein>
<dbReference type="RefSeq" id="WP_230564033.1">
    <property type="nucleotide sequence ID" value="NZ_JAJITC010000018.1"/>
</dbReference>
<dbReference type="Pfam" id="PF17761">
    <property type="entry name" value="DUF1016_N"/>
    <property type="match status" value="1"/>
</dbReference>
<keyword evidence="3" id="KW-1185">Reference proteome</keyword>
<comment type="caution">
    <text evidence="2">The sequence shown here is derived from an EMBL/GenBank/DDBJ whole genome shotgun (WGS) entry which is preliminary data.</text>
</comment>
<feature type="domain" description="YhcG N-terminal" evidence="1">
    <location>
        <begin position="2"/>
        <end position="42"/>
    </location>
</feature>
<proteinExistence type="predicted"/>
<gene>
    <name evidence="2" type="ORF">LJ655_25885</name>
</gene>
<accession>A0ABS8KKK2</accession>
<evidence type="ECO:0000259" key="1">
    <source>
        <dbReference type="Pfam" id="PF17761"/>
    </source>
</evidence>
<organism evidence="2 3">
    <name type="scientific">Paraburkholderia translucens</name>
    <dbReference type="NCBI Taxonomy" id="2886945"/>
    <lineage>
        <taxon>Bacteria</taxon>
        <taxon>Pseudomonadati</taxon>
        <taxon>Pseudomonadota</taxon>
        <taxon>Betaproteobacteria</taxon>
        <taxon>Burkholderiales</taxon>
        <taxon>Burkholderiaceae</taxon>
        <taxon>Paraburkholderia</taxon>
    </lineage>
</organism>
<dbReference type="InterPro" id="IPR041527">
    <property type="entry name" value="YhcG_N"/>
</dbReference>
<evidence type="ECO:0000313" key="3">
    <source>
        <dbReference type="Proteomes" id="UP001430614"/>
    </source>
</evidence>
<reference evidence="2 3" key="1">
    <citation type="submission" date="2021-11" db="EMBL/GenBank/DDBJ databases">
        <authorList>
            <person name="Oh E.-T."/>
            <person name="Kim S.-B."/>
        </authorList>
    </citation>
    <scope>NUCLEOTIDE SEQUENCE [LARGE SCALE GENOMIC DNA]</scope>
    <source>
        <strain evidence="2 3">MMS20-SJTN17</strain>
    </source>
</reference>
<dbReference type="EMBL" id="JAJITC010000018">
    <property type="protein sequence ID" value="MCC8405257.1"/>
    <property type="molecule type" value="Genomic_DNA"/>
</dbReference>
<sequence>MASANREPVALYWQIARDIFERRQKQGWGASVVDRLASHLKTLVIDRDTFFVKTSVSQNASLPVVTLPSSRCL</sequence>